<gene>
    <name evidence="4" type="ORF">GJ699_30995</name>
</gene>
<evidence type="ECO:0000259" key="3">
    <source>
        <dbReference type="SMART" id="SM00247"/>
    </source>
</evidence>
<comment type="similarity">
    <text evidence="1">Belongs to the beta/gamma-crystallin family.</text>
</comment>
<sequence length="178" mass="19304">MPTLASWPISTGQANCHMAAISRRIFGTVKVCGIGGRGVTETDNFTVLLTIWLRYHAGSARFRRCSMHKLIAAALLGAVCCGAASAGEITLYTRAHFGGPAIKLHEATPDLDPAGFNDTTSSVVVNKGQWEVCAEKHYKGRCMILKEGQYAELKGFDNMISSAREIGADSREQRAERK</sequence>
<dbReference type="InterPro" id="IPR001064">
    <property type="entry name" value="Beta/gamma_crystallin"/>
</dbReference>
<reference evidence="4 5" key="1">
    <citation type="submission" date="2019-11" db="EMBL/GenBank/DDBJ databases">
        <title>Novel species isolated from a subtropical stream in China.</title>
        <authorList>
            <person name="Lu H."/>
        </authorList>
    </citation>
    <scope>NUCLEOTIDE SEQUENCE [LARGE SCALE GENOMIC DNA]</scope>
    <source>
        <strain evidence="4 5">FT80W</strain>
    </source>
</reference>
<dbReference type="AlphaFoldDB" id="A0A6I2LDT3"/>
<feature type="domain" description="Beta/gamma crystallin 'Greek key'" evidence="3">
    <location>
        <begin position="88"/>
        <end position="166"/>
    </location>
</feature>
<comment type="caution">
    <text evidence="4">The sequence shown here is derived from an EMBL/GenBank/DDBJ whole genome shotgun (WGS) entry which is preliminary data.</text>
</comment>
<evidence type="ECO:0000313" key="5">
    <source>
        <dbReference type="Proteomes" id="UP000433309"/>
    </source>
</evidence>
<keyword evidence="2" id="KW-0677">Repeat</keyword>
<dbReference type="EMBL" id="WKJK01000027">
    <property type="protein sequence ID" value="MRW94409.1"/>
    <property type="molecule type" value="Genomic_DNA"/>
</dbReference>
<dbReference type="Proteomes" id="UP000433309">
    <property type="component" value="Unassembled WGS sequence"/>
</dbReference>
<evidence type="ECO:0000256" key="1">
    <source>
        <dbReference type="ARBA" id="ARBA00009646"/>
    </source>
</evidence>
<evidence type="ECO:0000313" key="4">
    <source>
        <dbReference type="EMBL" id="MRW94409.1"/>
    </source>
</evidence>
<dbReference type="Pfam" id="PF00030">
    <property type="entry name" value="Crystall"/>
    <property type="match status" value="1"/>
</dbReference>
<name>A0A6I2LDT3_9BURK</name>
<dbReference type="SMART" id="SM00247">
    <property type="entry name" value="XTALbg"/>
    <property type="match status" value="1"/>
</dbReference>
<proteinExistence type="inferred from homology"/>
<organism evidence="4 5">
    <name type="scientific">Duganella guangzhouensis</name>
    <dbReference type="NCBI Taxonomy" id="2666084"/>
    <lineage>
        <taxon>Bacteria</taxon>
        <taxon>Pseudomonadati</taxon>
        <taxon>Pseudomonadota</taxon>
        <taxon>Betaproteobacteria</taxon>
        <taxon>Burkholderiales</taxon>
        <taxon>Oxalobacteraceae</taxon>
        <taxon>Telluria group</taxon>
        <taxon>Duganella</taxon>
    </lineage>
</organism>
<dbReference type="SUPFAM" id="SSF49695">
    <property type="entry name" value="gamma-Crystallin-like"/>
    <property type="match status" value="1"/>
</dbReference>
<keyword evidence="5" id="KW-1185">Reference proteome</keyword>
<evidence type="ECO:0000256" key="2">
    <source>
        <dbReference type="ARBA" id="ARBA00022737"/>
    </source>
</evidence>
<accession>A0A6I2LDT3</accession>
<dbReference type="Gene3D" id="2.60.20.10">
    <property type="entry name" value="Crystallins"/>
    <property type="match status" value="1"/>
</dbReference>
<dbReference type="InterPro" id="IPR011024">
    <property type="entry name" value="G_crystallin-like"/>
</dbReference>
<protein>
    <recommendedName>
        <fullName evidence="3">Beta/gamma crystallin 'Greek key' domain-containing protein</fullName>
    </recommendedName>
</protein>